<evidence type="ECO:0000256" key="1">
    <source>
        <dbReference type="SAM" id="Phobius"/>
    </source>
</evidence>
<dbReference type="Proteomes" id="UP000573499">
    <property type="component" value="Unassembled WGS sequence"/>
</dbReference>
<feature type="transmembrane region" description="Helical" evidence="1">
    <location>
        <begin position="77"/>
        <end position="100"/>
    </location>
</feature>
<reference evidence="2 3" key="1">
    <citation type="submission" date="2020-07" db="EMBL/GenBank/DDBJ databases">
        <title>Novel species isolated from subtropical streams in China.</title>
        <authorList>
            <person name="Lu H."/>
        </authorList>
    </citation>
    <scope>NUCLEOTIDE SEQUENCE [LARGE SCALE GENOMIC DNA]</scope>
    <source>
        <strain evidence="2 3">LX47W</strain>
    </source>
</reference>
<sequence length="107" mass="11278">MPNRIGVGMGIFQLAILGSLASNYKSWQVGSFCCGLLLILLGVAFFALDGTLQALASTAPSVGHVSNRQMKFWTEGASIWVNIFPAISIAIGVNLVSSFISSEAPDD</sequence>
<gene>
    <name evidence="2" type="ORF">H3H39_01505</name>
</gene>
<dbReference type="EMBL" id="JACEZU010000001">
    <property type="protein sequence ID" value="MBA5685727.1"/>
    <property type="molecule type" value="Genomic_DNA"/>
</dbReference>
<keyword evidence="3" id="KW-1185">Reference proteome</keyword>
<proteinExistence type="predicted"/>
<organism evidence="2 3">
    <name type="scientific">Rugamonas apoptosis</name>
    <dbReference type="NCBI Taxonomy" id="2758570"/>
    <lineage>
        <taxon>Bacteria</taxon>
        <taxon>Pseudomonadati</taxon>
        <taxon>Pseudomonadota</taxon>
        <taxon>Betaproteobacteria</taxon>
        <taxon>Burkholderiales</taxon>
        <taxon>Oxalobacteraceae</taxon>
        <taxon>Telluria group</taxon>
        <taxon>Rugamonas</taxon>
    </lineage>
</organism>
<evidence type="ECO:0000313" key="3">
    <source>
        <dbReference type="Proteomes" id="UP000573499"/>
    </source>
</evidence>
<dbReference type="AlphaFoldDB" id="A0A7W2IIW7"/>
<protein>
    <submittedName>
        <fullName evidence="2">Uncharacterized protein</fullName>
    </submittedName>
</protein>
<keyword evidence="1" id="KW-1133">Transmembrane helix</keyword>
<feature type="transmembrane region" description="Helical" evidence="1">
    <location>
        <begin position="37"/>
        <end position="56"/>
    </location>
</feature>
<comment type="caution">
    <text evidence="2">The sequence shown here is derived from an EMBL/GenBank/DDBJ whole genome shotgun (WGS) entry which is preliminary data.</text>
</comment>
<name>A0A7W2IIW7_9BURK</name>
<keyword evidence="1" id="KW-0812">Transmembrane</keyword>
<evidence type="ECO:0000313" key="2">
    <source>
        <dbReference type="EMBL" id="MBA5685727.1"/>
    </source>
</evidence>
<dbReference type="RefSeq" id="WP_182151490.1">
    <property type="nucleotide sequence ID" value="NZ_JACEZU010000001.1"/>
</dbReference>
<keyword evidence="1" id="KW-0472">Membrane</keyword>
<accession>A0A7W2IIW7</accession>